<dbReference type="Proteomes" id="UP000031774">
    <property type="component" value="Plasmid pSVL1"/>
</dbReference>
<dbReference type="InterPro" id="IPR003593">
    <property type="entry name" value="AAA+_ATPase"/>
</dbReference>
<dbReference type="EMBL" id="CP010408">
    <property type="protein sequence ID" value="AJF70392.1"/>
    <property type="molecule type" value="Genomic_DNA"/>
</dbReference>
<dbReference type="SMART" id="SM00382">
    <property type="entry name" value="AAA"/>
    <property type="match status" value="1"/>
</dbReference>
<accession>A0A0B5IIU4</accession>
<dbReference type="InterPro" id="IPR003959">
    <property type="entry name" value="ATPase_AAA_core"/>
</dbReference>
<dbReference type="InterPro" id="IPR051396">
    <property type="entry name" value="Bact_Antivir_Def_Nuclease"/>
</dbReference>
<protein>
    <recommendedName>
        <fullName evidence="1">AAA+ ATPase domain-containing protein</fullName>
    </recommendedName>
</protein>
<dbReference type="PANTHER" id="PTHR43581">
    <property type="entry name" value="ATP/GTP PHOSPHATASE"/>
    <property type="match status" value="1"/>
</dbReference>
<feature type="domain" description="AAA+ ATPase" evidence="1">
    <location>
        <begin position="186"/>
        <end position="420"/>
    </location>
</feature>
<dbReference type="Gene3D" id="3.40.50.300">
    <property type="entry name" value="P-loop containing nucleotide triphosphate hydrolases"/>
    <property type="match status" value="1"/>
</dbReference>
<dbReference type="AlphaFoldDB" id="A0A0B5IIU4"/>
<dbReference type="RefSeq" id="WP_041134861.1">
    <property type="nucleotide sequence ID" value="NZ_CP010408.1"/>
</dbReference>
<keyword evidence="2" id="KW-0614">Plasmid</keyword>
<dbReference type="GO" id="GO:0016887">
    <property type="term" value="F:ATP hydrolysis activity"/>
    <property type="evidence" value="ECO:0007669"/>
    <property type="project" value="InterPro"/>
</dbReference>
<gene>
    <name evidence="2" type="ORF">SVTN_40090</name>
</gene>
<dbReference type="KEGG" id="svt:SVTN_40090"/>
<dbReference type="Pfam" id="PF13304">
    <property type="entry name" value="AAA_21"/>
    <property type="match status" value="1"/>
</dbReference>
<dbReference type="GO" id="GO:0005524">
    <property type="term" value="F:ATP binding"/>
    <property type="evidence" value="ECO:0007669"/>
    <property type="project" value="InterPro"/>
</dbReference>
<sequence length="497" mass="55048">MQFTVLEYGDETPDRPGAYLVNDSWNDFGFLTTFDLVVRLGDARLVKVGFLRIGHVSMRSDGPTRTADILPREFTALSPEFFSLAHEDDYYETLRGLPGAGTGRDILSALNDVALRGAPPATRKLDVYQKSLLRGRDERQLANANRIATGLRARVVPFNWSYTPDQEGLLPPHEFVFEAVPGSVPPTNLHALIGRNGVGKSTMLHGIAEAAAAGRISVQSQSRYEDNSFTGCVVVSFSPFDRPYDLSRTATTSFDYIGLRHPDGLRLKTEAEWREDFVHSFATARIGSRGRRWREAIETLNYNASGFLDDHMPVINAMMREGRTRTFEKRMGEVFDSLSSGHAVVLLMVTRLIEVVGERTLVLIDEPETHLHPPLLAALTRALSDLLSHRNGMAVVATHSPVVLQEVPASCVWMMNRHGDELTAHRPTIETYGESVGELTYEAFGLEVESTGFHAAIAAEVARGGTYKEISRRFTGLGGEARALLRAMTFARAQETR</sequence>
<organism evidence="2 3">
    <name type="scientific">Streptomyces vietnamensis</name>
    <dbReference type="NCBI Taxonomy" id="362257"/>
    <lineage>
        <taxon>Bacteria</taxon>
        <taxon>Bacillati</taxon>
        <taxon>Actinomycetota</taxon>
        <taxon>Actinomycetes</taxon>
        <taxon>Kitasatosporales</taxon>
        <taxon>Streptomycetaceae</taxon>
        <taxon>Streptomyces</taxon>
    </lineage>
</organism>
<proteinExistence type="predicted"/>
<evidence type="ECO:0000313" key="3">
    <source>
        <dbReference type="Proteomes" id="UP000031774"/>
    </source>
</evidence>
<dbReference type="HOGENOM" id="CLU_028965_0_1_11"/>
<keyword evidence="3" id="KW-1185">Reference proteome</keyword>
<evidence type="ECO:0000259" key="1">
    <source>
        <dbReference type="SMART" id="SM00382"/>
    </source>
</evidence>
<name>A0A0B5IIU4_9ACTN</name>
<evidence type="ECO:0000313" key="2">
    <source>
        <dbReference type="EMBL" id="AJF70392.1"/>
    </source>
</evidence>
<reference evidence="2 3" key="1">
    <citation type="submission" date="2014-12" db="EMBL/GenBank/DDBJ databases">
        <title>Complete genome sequence of Streptomyces vietnamensis strain GIMV4.0001, a genetic manipulable producer of the benzoisochromanequinone antibiotic granaticin.</title>
        <authorList>
            <person name="Deng M.R."/>
            <person name="Guo J."/>
            <person name="Ma L.Y."/>
            <person name="Feng G.D."/>
            <person name="Mo C.Y."/>
            <person name="Zhu H.H."/>
        </authorList>
    </citation>
    <scope>NUCLEOTIDE SEQUENCE [LARGE SCALE GENOMIC DNA]</scope>
    <source>
        <strain evidence="3">GIMV4.0001</strain>
        <plasmid evidence="2 3">pSVL1</plasmid>
    </source>
</reference>
<dbReference type="PANTHER" id="PTHR43581:SF2">
    <property type="entry name" value="EXCINUCLEASE ATPASE SUBUNIT"/>
    <property type="match status" value="1"/>
</dbReference>
<dbReference type="SUPFAM" id="SSF52540">
    <property type="entry name" value="P-loop containing nucleoside triphosphate hydrolases"/>
    <property type="match status" value="1"/>
</dbReference>
<geneLocation type="plasmid" evidence="2 3">
    <name>pSVL1</name>
</geneLocation>
<dbReference type="InterPro" id="IPR027417">
    <property type="entry name" value="P-loop_NTPase"/>
</dbReference>